<comment type="caution">
    <text evidence="1">The sequence shown here is derived from an EMBL/GenBank/DDBJ whole genome shotgun (WGS) entry which is preliminary data.</text>
</comment>
<evidence type="ECO:0000313" key="1">
    <source>
        <dbReference type="EMBL" id="EJX04640.1"/>
    </source>
</evidence>
<organism evidence="1">
    <name type="scientific">gut metagenome</name>
    <dbReference type="NCBI Taxonomy" id="749906"/>
    <lineage>
        <taxon>unclassified sequences</taxon>
        <taxon>metagenomes</taxon>
        <taxon>organismal metagenomes</taxon>
    </lineage>
</organism>
<reference evidence="1" key="1">
    <citation type="journal article" date="2012" name="PLoS ONE">
        <title>Gene sets for utilization of primary and secondary nutrition supplies in the distal gut of endangered iberian lynx.</title>
        <authorList>
            <person name="Alcaide M."/>
            <person name="Messina E."/>
            <person name="Richter M."/>
            <person name="Bargiela R."/>
            <person name="Peplies J."/>
            <person name="Huws S.A."/>
            <person name="Newbold C.J."/>
            <person name="Golyshin P.N."/>
            <person name="Simon M.A."/>
            <person name="Lopez G."/>
            <person name="Yakimov M.M."/>
            <person name="Ferrer M."/>
        </authorList>
    </citation>
    <scope>NUCLEOTIDE SEQUENCE</scope>
</reference>
<name>J9GVQ5_9ZZZZ</name>
<gene>
    <name evidence="1" type="ORF">EVA_07253</name>
</gene>
<dbReference type="EMBL" id="AMCI01001743">
    <property type="protein sequence ID" value="EJX04640.1"/>
    <property type="molecule type" value="Genomic_DNA"/>
</dbReference>
<sequence>MDFGLRDTCQGHIVDGLGSNLPWVVQGQDKPFRSQEALYNYYRDTLNTVANQELPVSSSLTSAPEIDTSSSDMEKNHLQRPKLQPFQSLWICQSLRKSQPLMKCQQKLAFLFHLQWRKNRRKRRQSCHQHLHRFILKRRE</sequence>
<accession>J9GVQ5</accession>
<protein>
    <submittedName>
        <fullName evidence="1">Uncharacterized protein</fullName>
    </submittedName>
</protein>
<proteinExistence type="predicted"/>
<dbReference type="AlphaFoldDB" id="J9GVQ5"/>